<dbReference type="EMBL" id="PCGZ01000003">
    <property type="protein sequence ID" value="PKU91268.1"/>
    <property type="molecule type" value="Genomic_DNA"/>
</dbReference>
<dbReference type="Proteomes" id="UP000233730">
    <property type="component" value="Unassembled WGS sequence"/>
</dbReference>
<dbReference type="PANTHER" id="PTHR34383">
    <property type="entry name" value="POLYPHOSPHATE:AMP PHOSPHOTRANSFERASE-RELATED"/>
    <property type="match status" value="1"/>
</dbReference>
<keyword evidence="2" id="KW-0418">Kinase</keyword>
<dbReference type="InterPro" id="IPR027417">
    <property type="entry name" value="P-loop_NTPase"/>
</dbReference>
<keyword evidence="2" id="KW-0808">Transferase</keyword>
<feature type="domain" description="Polyphosphate kinase-2-related" evidence="1">
    <location>
        <begin position="103"/>
        <end position="329"/>
    </location>
</feature>
<dbReference type="NCBIfam" id="TIGR03709">
    <property type="entry name" value="PPK2_rel_1"/>
    <property type="match status" value="1"/>
</dbReference>
<dbReference type="InterPro" id="IPR022300">
    <property type="entry name" value="PPK2-rel_1"/>
</dbReference>
<reference evidence="2 3" key="1">
    <citation type="submission" date="2017-10" db="EMBL/GenBank/DDBJ databases">
        <title>Bifidobacterium genomics.</title>
        <authorList>
            <person name="Lugli G.A."/>
            <person name="Milani C."/>
            <person name="Mancabelli L."/>
        </authorList>
    </citation>
    <scope>NUCLEOTIDE SEQUENCE [LARGE SCALE GENOMIC DNA]</scope>
    <source>
        <strain evidence="2 3">1524B</strain>
    </source>
</reference>
<organism evidence="2 3">
    <name type="scientific">Bifidobacterium pseudolongum subsp. globosum</name>
    <dbReference type="NCBI Taxonomy" id="1690"/>
    <lineage>
        <taxon>Bacteria</taxon>
        <taxon>Bacillati</taxon>
        <taxon>Actinomycetota</taxon>
        <taxon>Actinomycetes</taxon>
        <taxon>Bifidobacteriales</taxon>
        <taxon>Bifidobacteriaceae</taxon>
        <taxon>Bifidobacterium</taxon>
    </lineage>
</organism>
<accession>A0A2N3QII5</accession>
<dbReference type="InterPro" id="IPR022488">
    <property type="entry name" value="PPK2-related"/>
</dbReference>
<name>A0A2N3QII5_9BIFI</name>
<proteinExistence type="predicted"/>
<dbReference type="SUPFAM" id="SSF52540">
    <property type="entry name" value="P-loop containing nucleoside triphosphate hydrolases"/>
    <property type="match status" value="1"/>
</dbReference>
<dbReference type="GO" id="GO:0016776">
    <property type="term" value="F:phosphotransferase activity, phosphate group as acceptor"/>
    <property type="evidence" value="ECO:0007669"/>
    <property type="project" value="InterPro"/>
</dbReference>
<gene>
    <name evidence="2" type="ORF">CQR46_0354</name>
</gene>
<dbReference type="Gene3D" id="3.40.50.300">
    <property type="entry name" value="P-loop containing nucleotide triphosphate hydrolases"/>
    <property type="match status" value="1"/>
</dbReference>
<dbReference type="GO" id="GO:0006797">
    <property type="term" value="P:polyphosphate metabolic process"/>
    <property type="evidence" value="ECO:0007669"/>
    <property type="project" value="InterPro"/>
</dbReference>
<evidence type="ECO:0000313" key="2">
    <source>
        <dbReference type="EMBL" id="PKU91268.1"/>
    </source>
</evidence>
<sequence length="348" mass="39797">MSGETASTIGSGRVRAMKDYTGAMAKDKRSKAIRKTIRKAQDSTSAANRSTQVAERLALAAKSSEMLSSVWTLPPAQLLRFHSGMLLTELDAGATPGFEGDQDDGERFNQLSAGEIARYQRLMYANGVRGDHRRLLIILQGMDASGKGGIVRHVFSQVDPMGIHYHGFGAPDAEEQKHHYLWRIRRELPSHGWISIFDRSQYEDIVMPHVYGTFPEEVWQARYAEVNEFERNLVASGCSIIKIFLVSSKEAQRRHFIDRLGDPRKYWKFDASDLDARDRWGDYMQAWQDVFERTSTPYAPWFLVPADKRWYSRIVVSELLRTTMKNMNMTWPALDVDRAETLRRLDAA</sequence>
<dbReference type="AlphaFoldDB" id="A0A2N3QII5"/>
<comment type="caution">
    <text evidence="2">The sequence shown here is derived from an EMBL/GenBank/DDBJ whole genome shotgun (WGS) entry which is preliminary data.</text>
</comment>
<evidence type="ECO:0000259" key="1">
    <source>
        <dbReference type="Pfam" id="PF03976"/>
    </source>
</evidence>
<dbReference type="PANTHER" id="PTHR34383:SF3">
    <property type="entry name" value="POLYPHOSPHATE:AMP PHOSPHOTRANSFERASE"/>
    <property type="match status" value="1"/>
</dbReference>
<dbReference type="Pfam" id="PF03976">
    <property type="entry name" value="PPK2"/>
    <property type="match status" value="1"/>
</dbReference>
<evidence type="ECO:0000313" key="3">
    <source>
        <dbReference type="Proteomes" id="UP000233730"/>
    </source>
</evidence>
<dbReference type="GO" id="GO:0016301">
    <property type="term" value="F:kinase activity"/>
    <property type="evidence" value="ECO:0007669"/>
    <property type="project" value="UniProtKB-KW"/>
</dbReference>
<protein>
    <submittedName>
        <fullName evidence="2">Polyphosphate kinase 2 superfamily protein</fullName>
    </submittedName>
</protein>